<dbReference type="EMBL" id="BMXL01000001">
    <property type="protein sequence ID" value="GHD14308.1"/>
    <property type="molecule type" value="Genomic_DNA"/>
</dbReference>
<reference evidence="5 6" key="1">
    <citation type="journal article" date="2014" name="Int. J. Syst. Evol. Microbiol.">
        <title>Complete genome sequence of Corynebacterium casei LMG S-19264T (=DSM 44701T), isolated from a smear-ripened cheese.</title>
        <authorList>
            <consortium name="US DOE Joint Genome Institute (JGI-PGF)"/>
            <person name="Walter F."/>
            <person name="Albersmeier A."/>
            <person name="Kalinowski J."/>
            <person name="Ruckert C."/>
        </authorList>
    </citation>
    <scope>NUCLEOTIDE SEQUENCE [LARGE SCALE GENOMIC DNA]</scope>
    <source>
        <strain evidence="5 6">KCTC 19473</strain>
    </source>
</reference>
<comment type="caution">
    <text evidence="5">The sequence shown here is derived from an EMBL/GenBank/DDBJ whole genome shotgun (WGS) entry which is preliminary data.</text>
</comment>
<dbReference type="InterPro" id="IPR000086">
    <property type="entry name" value="NUDIX_hydrolase_dom"/>
</dbReference>
<gene>
    <name evidence="5" type="ORF">GCM10007147_00220</name>
</gene>
<dbReference type="CDD" id="cd18876">
    <property type="entry name" value="NUDIX_Hydrolase"/>
    <property type="match status" value="1"/>
</dbReference>
<dbReference type="InterPro" id="IPR020084">
    <property type="entry name" value="NUDIX_hydrolase_CS"/>
</dbReference>
<evidence type="ECO:0000259" key="4">
    <source>
        <dbReference type="PROSITE" id="PS51462"/>
    </source>
</evidence>
<dbReference type="Pfam" id="PF00293">
    <property type="entry name" value="NUDIX"/>
    <property type="match status" value="1"/>
</dbReference>
<evidence type="ECO:0000256" key="2">
    <source>
        <dbReference type="ARBA" id="ARBA00022801"/>
    </source>
</evidence>
<dbReference type="SUPFAM" id="SSF55811">
    <property type="entry name" value="Nudix"/>
    <property type="match status" value="1"/>
</dbReference>
<keyword evidence="6" id="KW-1185">Reference proteome</keyword>
<dbReference type="RefSeq" id="WP_017578400.1">
    <property type="nucleotide sequence ID" value="NZ_BMXL01000001.1"/>
</dbReference>
<protein>
    <submittedName>
        <fullName evidence="5">NUDIX hydrolase</fullName>
    </submittedName>
</protein>
<dbReference type="GO" id="GO:0016787">
    <property type="term" value="F:hydrolase activity"/>
    <property type="evidence" value="ECO:0007669"/>
    <property type="project" value="UniProtKB-KW"/>
</dbReference>
<sequence length="168" mass="18033">MGEQDQDFSDDAEAAAFYASLPTTRGAAGAVIRSGRGGVMLVRRAYGSRGWGVPGGIIEAGESPLAACRRELYEELDVRARVLGPAVVDWVPARSPRTAAVQWLFHVAAPEESAVRLPAEELTEWAWVAPGHLHDLLPPHTARRMAAALEVVPGRGPVYLEDGRPVFG</sequence>
<dbReference type="InterPro" id="IPR015797">
    <property type="entry name" value="NUDIX_hydrolase-like_dom_sf"/>
</dbReference>
<comment type="cofactor">
    <cofactor evidence="1">
        <name>Mg(2+)</name>
        <dbReference type="ChEBI" id="CHEBI:18420"/>
    </cofactor>
</comment>
<keyword evidence="2 5" id="KW-0378">Hydrolase</keyword>
<dbReference type="PANTHER" id="PTHR43046:SF12">
    <property type="entry name" value="GDP-MANNOSE MANNOSYL HYDROLASE"/>
    <property type="match status" value="1"/>
</dbReference>
<evidence type="ECO:0000313" key="6">
    <source>
        <dbReference type="Proteomes" id="UP000654947"/>
    </source>
</evidence>
<feature type="domain" description="Nudix hydrolase" evidence="4">
    <location>
        <begin position="22"/>
        <end position="150"/>
    </location>
</feature>
<proteinExistence type="predicted"/>
<dbReference type="PROSITE" id="PS00893">
    <property type="entry name" value="NUDIX_BOX"/>
    <property type="match status" value="1"/>
</dbReference>
<evidence type="ECO:0000256" key="3">
    <source>
        <dbReference type="ARBA" id="ARBA00022842"/>
    </source>
</evidence>
<dbReference type="Proteomes" id="UP000654947">
    <property type="component" value="Unassembled WGS sequence"/>
</dbReference>
<name>A0A918X5S0_9ACTN</name>
<organism evidence="5 6">
    <name type="scientific">Nocardiopsis kunsanensis</name>
    <dbReference type="NCBI Taxonomy" id="141693"/>
    <lineage>
        <taxon>Bacteria</taxon>
        <taxon>Bacillati</taxon>
        <taxon>Actinomycetota</taxon>
        <taxon>Actinomycetes</taxon>
        <taxon>Streptosporangiales</taxon>
        <taxon>Nocardiopsidaceae</taxon>
        <taxon>Nocardiopsis</taxon>
    </lineage>
</organism>
<dbReference type="PROSITE" id="PS51462">
    <property type="entry name" value="NUDIX"/>
    <property type="match status" value="1"/>
</dbReference>
<evidence type="ECO:0000256" key="1">
    <source>
        <dbReference type="ARBA" id="ARBA00001946"/>
    </source>
</evidence>
<dbReference type="PANTHER" id="PTHR43046">
    <property type="entry name" value="GDP-MANNOSE MANNOSYL HYDROLASE"/>
    <property type="match status" value="1"/>
</dbReference>
<keyword evidence="3" id="KW-0460">Magnesium</keyword>
<dbReference type="AlphaFoldDB" id="A0A918X5S0"/>
<evidence type="ECO:0000313" key="5">
    <source>
        <dbReference type="EMBL" id="GHD14308.1"/>
    </source>
</evidence>
<accession>A0A918X5S0</accession>
<dbReference type="Gene3D" id="3.90.79.10">
    <property type="entry name" value="Nucleoside Triphosphate Pyrophosphohydrolase"/>
    <property type="match status" value="1"/>
</dbReference>